<organism evidence="1">
    <name type="scientific">Anguilla anguilla</name>
    <name type="common">European freshwater eel</name>
    <name type="synonym">Muraena anguilla</name>
    <dbReference type="NCBI Taxonomy" id="7936"/>
    <lineage>
        <taxon>Eukaryota</taxon>
        <taxon>Metazoa</taxon>
        <taxon>Chordata</taxon>
        <taxon>Craniata</taxon>
        <taxon>Vertebrata</taxon>
        <taxon>Euteleostomi</taxon>
        <taxon>Actinopterygii</taxon>
        <taxon>Neopterygii</taxon>
        <taxon>Teleostei</taxon>
        <taxon>Anguilliformes</taxon>
        <taxon>Anguillidae</taxon>
        <taxon>Anguilla</taxon>
    </lineage>
</organism>
<sequence>MGQTVNHKKSLTFSRKCSSQCIDLPRVTITNSMGNEHCSKMLIRTALFTLKPF</sequence>
<name>A0A0E9Q189_ANGAN</name>
<reference evidence="1" key="2">
    <citation type="journal article" date="2015" name="Fish Shellfish Immunol.">
        <title>Early steps in the European eel (Anguilla anguilla)-Vibrio vulnificus interaction in the gills: Role of the RtxA13 toxin.</title>
        <authorList>
            <person name="Callol A."/>
            <person name="Pajuelo D."/>
            <person name="Ebbesson L."/>
            <person name="Teles M."/>
            <person name="MacKenzie S."/>
            <person name="Amaro C."/>
        </authorList>
    </citation>
    <scope>NUCLEOTIDE SEQUENCE</scope>
</reference>
<protein>
    <submittedName>
        <fullName evidence="1">Uncharacterized protein</fullName>
    </submittedName>
</protein>
<dbReference type="EMBL" id="GBXM01098699">
    <property type="protein sequence ID" value="JAH09878.1"/>
    <property type="molecule type" value="Transcribed_RNA"/>
</dbReference>
<evidence type="ECO:0000313" key="1">
    <source>
        <dbReference type="EMBL" id="JAH09878.1"/>
    </source>
</evidence>
<proteinExistence type="predicted"/>
<reference evidence="1" key="1">
    <citation type="submission" date="2014-11" db="EMBL/GenBank/DDBJ databases">
        <authorList>
            <person name="Amaro Gonzalez C."/>
        </authorList>
    </citation>
    <scope>NUCLEOTIDE SEQUENCE</scope>
</reference>
<accession>A0A0E9Q189</accession>
<dbReference type="AlphaFoldDB" id="A0A0E9Q189"/>